<keyword evidence="3" id="KW-0489">Methyltransferase</keyword>
<feature type="domain" description="Methyltransferase" evidence="2">
    <location>
        <begin position="47"/>
        <end position="138"/>
    </location>
</feature>
<dbReference type="CDD" id="cd02440">
    <property type="entry name" value="AdoMet_MTases"/>
    <property type="match status" value="1"/>
</dbReference>
<dbReference type="GO" id="GO:0032259">
    <property type="term" value="P:methylation"/>
    <property type="evidence" value="ECO:0007669"/>
    <property type="project" value="UniProtKB-KW"/>
</dbReference>
<dbReference type="PANTHER" id="PTHR43861">
    <property type="entry name" value="TRANS-ACONITATE 2-METHYLTRANSFERASE-RELATED"/>
    <property type="match status" value="1"/>
</dbReference>
<dbReference type="Gene3D" id="3.40.50.150">
    <property type="entry name" value="Vaccinia Virus protein VP39"/>
    <property type="match status" value="1"/>
</dbReference>
<dbReference type="GO" id="GO:0008168">
    <property type="term" value="F:methyltransferase activity"/>
    <property type="evidence" value="ECO:0007669"/>
    <property type="project" value="UniProtKB-KW"/>
</dbReference>
<evidence type="ECO:0000256" key="1">
    <source>
        <dbReference type="ARBA" id="ARBA00022679"/>
    </source>
</evidence>
<organism evidence="3 4">
    <name type="scientific">Angustibacter luteus</name>
    <dbReference type="NCBI Taxonomy" id="658456"/>
    <lineage>
        <taxon>Bacteria</taxon>
        <taxon>Bacillati</taxon>
        <taxon>Actinomycetota</taxon>
        <taxon>Actinomycetes</taxon>
        <taxon>Kineosporiales</taxon>
        <taxon>Kineosporiaceae</taxon>
    </lineage>
</organism>
<keyword evidence="1" id="KW-0808">Transferase</keyword>
<proteinExistence type="predicted"/>
<reference evidence="4" key="1">
    <citation type="journal article" date="2019" name="Int. J. Syst. Evol. Microbiol.">
        <title>The Global Catalogue of Microorganisms (GCM) 10K type strain sequencing project: providing services to taxonomists for standard genome sequencing and annotation.</title>
        <authorList>
            <consortium name="The Broad Institute Genomics Platform"/>
            <consortium name="The Broad Institute Genome Sequencing Center for Infectious Disease"/>
            <person name="Wu L."/>
            <person name="Ma J."/>
        </authorList>
    </citation>
    <scope>NUCLEOTIDE SEQUENCE [LARGE SCALE GENOMIC DNA]</scope>
    <source>
        <strain evidence="4">KACC 14249</strain>
    </source>
</reference>
<dbReference type="InterPro" id="IPR041698">
    <property type="entry name" value="Methyltransf_25"/>
</dbReference>
<dbReference type="EMBL" id="JBHSRD010000004">
    <property type="protein sequence ID" value="MFC6007597.1"/>
    <property type="molecule type" value="Genomic_DNA"/>
</dbReference>
<accession>A0ABW1JFC3</accession>
<name>A0ABW1JFC3_9ACTN</name>
<evidence type="ECO:0000313" key="3">
    <source>
        <dbReference type="EMBL" id="MFC6007597.1"/>
    </source>
</evidence>
<sequence length="204" mass="22243">MVTTQAGATEPDWSGYYARRADRPPRELLLRAHATYEQGGRGPGEAVDLGCGDGADTGWLLRHGWSVTAVDASPACEPYVRLNAGDYTDRLDLVVADVADVDLPDADLVVAFFSLPFVAPERFDDVWERVRAAVQPGGVLAVVLFGDRDSWAAEHPEMTFHTRAAVESRLTGLDVVELTEDERDGASDVGPKHWHVFEVVARAL</sequence>
<dbReference type="Proteomes" id="UP001596189">
    <property type="component" value="Unassembled WGS sequence"/>
</dbReference>
<gene>
    <name evidence="3" type="ORF">ACFQDO_10700</name>
</gene>
<evidence type="ECO:0000313" key="4">
    <source>
        <dbReference type="Proteomes" id="UP001596189"/>
    </source>
</evidence>
<comment type="caution">
    <text evidence="3">The sequence shown here is derived from an EMBL/GenBank/DDBJ whole genome shotgun (WGS) entry which is preliminary data.</text>
</comment>
<evidence type="ECO:0000259" key="2">
    <source>
        <dbReference type="Pfam" id="PF13649"/>
    </source>
</evidence>
<keyword evidence="4" id="KW-1185">Reference proteome</keyword>
<dbReference type="SUPFAM" id="SSF53335">
    <property type="entry name" value="S-adenosyl-L-methionine-dependent methyltransferases"/>
    <property type="match status" value="1"/>
</dbReference>
<dbReference type="RefSeq" id="WP_345715724.1">
    <property type="nucleotide sequence ID" value="NZ_BAABFP010000002.1"/>
</dbReference>
<dbReference type="InterPro" id="IPR029063">
    <property type="entry name" value="SAM-dependent_MTases_sf"/>
</dbReference>
<dbReference type="Pfam" id="PF13649">
    <property type="entry name" value="Methyltransf_25"/>
    <property type="match status" value="1"/>
</dbReference>
<protein>
    <submittedName>
        <fullName evidence="3">Class I SAM-dependent methyltransferase</fullName>
    </submittedName>
</protein>